<comment type="subcellular location">
    <subcellularLocation>
        <location evidence="1">Secreted</location>
        <location evidence="1">Cell wall</location>
    </subcellularLocation>
</comment>
<evidence type="ECO:0000256" key="3">
    <source>
        <dbReference type="ARBA" id="ARBA00022525"/>
    </source>
</evidence>
<reference evidence="7" key="1">
    <citation type="submission" date="2016-11" db="EMBL/GenBank/DDBJ databases">
        <authorList>
            <person name="Varghese N."/>
            <person name="Submissions S."/>
        </authorList>
    </citation>
    <scope>NUCLEOTIDE SEQUENCE [LARGE SCALE GENOMIC DNA]</scope>
    <source>
        <strain evidence="7">YR203</strain>
    </source>
</reference>
<dbReference type="PANTHER" id="PTHR31018:SF3">
    <property type="entry name" value="RECEPTOR PROTEIN-TYROSINE KINASE"/>
    <property type="match status" value="1"/>
</dbReference>
<proteinExistence type="predicted"/>
<dbReference type="GO" id="GO:0030313">
    <property type="term" value="C:cell envelope"/>
    <property type="evidence" value="ECO:0007669"/>
    <property type="project" value="UniProtKB-SubCell"/>
</dbReference>
<keyword evidence="3" id="KW-0964">Secreted</keyword>
<dbReference type="OrthoDB" id="9765957at2"/>
<evidence type="ECO:0000313" key="6">
    <source>
        <dbReference type="EMBL" id="SHG91426.1"/>
    </source>
</evidence>
<evidence type="ECO:0000256" key="5">
    <source>
        <dbReference type="ARBA" id="ARBA00023180"/>
    </source>
</evidence>
<dbReference type="Gene3D" id="3.80.20.20">
    <property type="entry name" value="Receptor L-domain"/>
    <property type="match status" value="1"/>
</dbReference>
<organism evidence="6 7">
    <name type="scientific">Chryseobacterium vrystaatense</name>
    <dbReference type="NCBI Taxonomy" id="307480"/>
    <lineage>
        <taxon>Bacteria</taxon>
        <taxon>Pseudomonadati</taxon>
        <taxon>Bacteroidota</taxon>
        <taxon>Flavobacteriia</taxon>
        <taxon>Flavobacteriales</taxon>
        <taxon>Weeksellaceae</taxon>
        <taxon>Chryseobacterium group</taxon>
        <taxon>Chryseobacterium</taxon>
    </lineage>
</organism>
<evidence type="ECO:0000256" key="1">
    <source>
        <dbReference type="ARBA" id="ARBA00004191"/>
    </source>
</evidence>
<name>A0A1M5NPE3_9FLAO</name>
<keyword evidence="2" id="KW-0134">Cell wall</keyword>
<keyword evidence="5" id="KW-0325">Glycoprotein</keyword>
<dbReference type="SUPFAM" id="SSF52058">
    <property type="entry name" value="L domain-like"/>
    <property type="match status" value="2"/>
</dbReference>
<evidence type="ECO:0000313" key="7">
    <source>
        <dbReference type="Proteomes" id="UP000184108"/>
    </source>
</evidence>
<keyword evidence="4" id="KW-0732">Signal</keyword>
<accession>A0A1M5NPE3</accession>
<evidence type="ECO:0000256" key="4">
    <source>
        <dbReference type="ARBA" id="ARBA00022729"/>
    </source>
</evidence>
<gene>
    <name evidence="6" type="ORF">SAMN02787073_5051</name>
</gene>
<dbReference type="Proteomes" id="UP000184108">
    <property type="component" value="Unassembled WGS sequence"/>
</dbReference>
<dbReference type="InterPro" id="IPR051648">
    <property type="entry name" value="CWI-Assembly_Regulator"/>
</dbReference>
<sequence length="317" mass="35662">MNFRPTAAILIMLAFQFSCSQKTEQKKNTLQSEQVKVKEKLIPDKEDKIYRGNTNLLTQKEIDEFGKKGYTFIAGNITIGDINAVESSEEDIRLDPLKTIKNIDGELVITGFKNLKSIQGLENIERINGDFTLSGCGLKTFNTLEKLSIINGNLTIGSNDFADEKLTEIKGFNNLIKVDNIYISGNSALQILNAFHKIEKTGTIQIINSSLEKVDSFTSLKNVQSFTVEYSSSLKEVDLQKLETVSRLLGLHENTQYKGKITMPNIRKVNHLYIVGNSNLENYCDFSEAVKQNKIDTLSAYANKINLTKEQLKVKCR</sequence>
<protein>
    <recommendedName>
        <fullName evidence="8">Receptor L domain-containing protein</fullName>
    </recommendedName>
</protein>
<dbReference type="AlphaFoldDB" id="A0A1M5NPE3"/>
<evidence type="ECO:0008006" key="8">
    <source>
        <dbReference type="Google" id="ProtNLM"/>
    </source>
</evidence>
<dbReference type="PANTHER" id="PTHR31018">
    <property type="entry name" value="SPORULATION-SPECIFIC PROTEIN-RELATED"/>
    <property type="match status" value="1"/>
</dbReference>
<dbReference type="EMBL" id="FQVE01000009">
    <property type="protein sequence ID" value="SHG91426.1"/>
    <property type="molecule type" value="Genomic_DNA"/>
</dbReference>
<dbReference type="InterPro" id="IPR036941">
    <property type="entry name" value="Rcpt_L-dom_sf"/>
</dbReference>
<evidence type="ECO:0000256" key="2">
    <source>
        <dbReference type="ARBA" id="ARBA00022512"/>
    </source>
</evidence>